<dbReference type="InterPro" id="IPR001138">
    <property type="entry name" value="Zn2Cys6_DnaBD"/>
</dbReference>
<organism evidence="9 10">
    <name type="scientific">Lithohypha guttulata</name>
    <dbReference type="NCBI Taxonomy" id="1690604"/>
    <lineage>
        <taxon>Eukaryota</taxon>
        <taxon>Fungi</taxon>
        <taxon>Dikarya</taxon>
        <taxon>Ascomycota</taxon>
        <taxon>Pezizomycotina</taxon>
        <taxon>Eurotiomycetes</taxon>
        <taxon>Chaetothyriomycetidae</taxon>
        <taxon>Chaetothyriales</taxon>
        <taxon>Trichomeriaceae</taxon>
        <taxon>Lithohypha</taxon>
    </lineage>
</organism>
<reference evidence="9 10" key="1">
    <citation type="submission" date="2023-08" db="EMBL/GenBank/DDBJ databases">
        <title>Black Yeasts Isolated from many extreme environments.</title>
        <authorList>
            <person name="Coleine C."/>
            <person name="Stajich J.E."/>
            <person name="Selbmann L."/>
        </authorList>
    </citation>
    <scope>NUCLEOTIDE SEQUENCE [LARGE SCALE GENOMIC DNA]</scope>
    <source>
        <strain evidence="9 10">CCFEE 5885</strain>
    </source>
</reference>
<dbReference type="InterPro" id="IPR051711">
    <property type="entry name" value="Stress_Response_Reg"/>
</dbReference>
<keyword evidence="4" id="KW-0238">DNA-binding</keyword>
<evidence type="ECO:0000256" key="6">
    <source>
        <dbReference type="ARBA" id="ARBA00023242"/>
    </source>
</evidence>
<evidence type="ECO:0000256" key="5">
    <source>
        <dbReference type="ARBA" id="ARBA00023163"/>
    </source>
</evidence>
<keyword evidence="10" id="KW-1185">Reference proteome</keyword>
<dbReference type="Gene3D" id="4.10.240.10">
    <property type="entry name" value="Zn(2)-C6 fungal-type DNA-binding domain"/>
    <property type="match status" value="1"/>
</dbReference>
<dbReference type="PROSITE" id="PS50048">
    <property type="entry name" value="ZN2_CY6_FUNGAL_2"/>
    <property type="match status" value="1"/>
</dbReference>
<dbReference type="Pfam" id="PF04082">
    <property type="entry name" value="Fungal_trans"/>
    <property type="match status" value="1"/>
</dbReference>
<comment type="caution">
    <text evidence="9">The sequence shown here is derived from an EMBL/GenBank/DDBJ whole genome shotgun (WGS) entry which is preliminary data.</text>
</comment>
<dbReference type="SMART" id="SM00066">
    <property type="entry name" value="GAL4"/>
    <property type="match status" value="1"/>
</dbReference>
<evidence type="ECO:0000259" key="8">
    <source>
        <dbReference type="PROSITE" id="PS50048"/>
    </source>
</evidence>
<keyword evidence="3" id="KW-0805">Transcription regulation</keyword>
<proteinExistence type="predicted"/>
<keyword evidence="5" id="KW-0804">Transcription</keyword>
<gene>
    <name evidence="9" type="primary">GIN1_1</name>
    <name evidence="9" type="ORF">LTR24_000002</name>
</gene>
<dbReference type="InterPro" id="IPR007219">
    <property type="entry name" value="XnlR_reg_dom"/>
</dbReference>
<keyword evidence="7" id="KW-1133">Transmembrane helix</keyword>
<dbReference type="Pfam" id="PF00172">
    <property type="entry name" value="Zn_clus"/>
    <property type="match status" value="1"/>
</dbReference>
<feature type="domain" description="Zn(2)-C6 fungal-type" evidence="8">
    <location>
        <begin position="21"/>
        <end position="50"/>
    </location>
</feature>
<dbReference type="PROSITE" id="PS00463">
    <property type="entry name" value="ZN2_CY6_FUNGAL_1"/>
    <property type="match status" value="1"/>
</dbReference>
<name>A0ABR0KPH0_9EURO</name>
<keyword evidence="7" id="KW-0472">Membrane</keyword>
<feature type="transmembrane region" description="Helical" evidence="7">
    <location>
        <begin position="568"/>
        <end position="587"/>
    </location>
</feature>
<evidence type="ECO:0000256" key="3">
    <source>
        <dbReference type="ARBA" id="ARBA00023015"/>
    </source>
</evidence>
<evidence type="ECO:0000313" key="10">
    <source>
        <dbReference type="Proteomes" id="UP001345013"/>
    </source>
</evidence>
<keyword evidence="2" id="KW-0479">Metal-binding</keyword>
<evidence type="ECO:0000256" key="7">
    <source>
        <dbReference type="SAM" id="Phobius"/>
    </source>
</evidence>
<comment type="subcellular location">
    <subcellularLocation>
        <location evidence="1">Nucleus</location>
    </subcellularLocation>
</comment>
<dbReference type="PANTHER" id="PTHR47540">
    <property type="entry name" value="THIAMINE REPRESSIBLE GENES REGULATORY PROTEIN THI5"/>
    <property type="match status" value="1"/>
</dbReference>
<keyword evidence="7" id="KW-0812">Transmembrane</keyword>
<dbReference type="PANTHER" id="PTHR47540:SF6">
    <property type="entry name" value="ZN(II)2CYS6 TRANSCRIPTION FACTOR (EUROFUNG)"/>
    <property type="match status" value="1"/>
</dbReference>
<keyword evidence="6" id="KW-0539">Nucleus</keyword>
<dbReference type="SUPFAM" id="SSF57701">
    <property type="entry name" value="Zn2/Cys6 DNA-binding domain"/>
    <property type="match status" value="1"/>
</dbReference>
<dbReference type="Proteomes" id="UP001345013">
    <property type="component" value="Unassembled WGS sequence"/>
</dbReference>
<dbReference type="InterPro" id="IPR036864">
    <property type="entry name" value="Zn2-C6_fun-type_DNA-bd_sf"/>
</dbReference>
<sequence length="725" mass="79472">MSNIVLPKGRVKKYHKRSLWACDECKLRKKKCDGNQPCRTCNLYEKECTYESRTRPSQPPTQRIRELEENVRSVRELLSRIKSDLSGNSLSEVDRMIGTLKPAAELSPRMSTSPIAESAGAPALLRSMLVGRGRLLHSGDRTFFHGPYSGPAVICSVLEFFKRTNSDAVHKHVIELFDQTGVEPGMGATRLPEKAEAVALFNIVLAQTHPFFQFIDQATLGALLEKVYDAPLPASTDHYGDNLALCHILLALGCILDISKHGSVGCESAMLQANEHFLASRRMLDLTAVDCLTRLKTVLCTVGFLICKSWLSSAYTYISIASTSAIKQGLHITAGTSTPLGISQRSPRDQLMTTLVSIDLYVSTVLGLPPIVNIDTPGTTLAATRECSHNVQPRSQGYFGDHSRRHNLQATSGDLVSKYYDIVSLTAGVLWDFSSASTDQHRAAAMSDVDTMILKSAEEDLSKWTKGIGIALSPSAPDRDDVPIKVSIVRHELELSFYWSQLLLYLPFLHYLRPLADGQQVPESLSRPALTCLKIAVNTIVRCEALLDGLSDSDSYQYFMHPSNWACVYTVCLAVIALIFLISIHAGTSKPSEAWRKAETGIKILAALRCHEGGAGPCLSIIKDLVRQLNYTVDFDIEEIERTTARVCQREVDQGNGPIVHHGAFAYARESSTNPVFQSQDVGMGYAQTIDPAAFEGLGSLSSADAMLAKAQSMLTTNDLAVEDT</sequence>
<evidence type="ECO:0000256" key="2">
    <source>
        <dbReference type="ARBA" id="ARBA00022723"/>
    </source>
</evidence>
<protein>
    <submittedName>
        <fullName evidence="9">Gypsy retrotransposon integrase-like protein 1</fullName>
    </submittedName>
</protein>
<dbReference type="EMBL" id="JAVRRG010000001">
    <property type="protein sequence ID" value="KAK5102443.1"/>
    <property type="molecule type" value="Genomic_DNA"/>
</dbReference>
<evidence type="ECO:0000256" key="1">
    <source>
        <dbReference type="ARBA" id="ARBA00004123"/>
    </source>
</evidence>
<accession>A0ABR0KPH0</accession>
<dbReference type="CDD" id="cd00067">
    <property type="entry name" value="GAL4"/>
    <property type="match status" value="1"/>
</dbReference>
<evidence type="ECO:0000313" key="9">
    <source>
        <dbReference type="EMBL" id="KAK5102443.1"/>
    </source>
</evidence>
<evidence type="ECO:0000256" key="4">
    <source>
        <dbReference type="ARBA" id="ARBA00023125"/>
    </source>
</evidence>
<dbReference type="CDD" id="cd12148">
    <property type="entry name" value="fungal_TF_MHR"/>
    <property type="match status" value="1"/>
</dbReference>